<dbReference type="OrthoDB" id="5835957at2759"/>
<name>A0A3P7EGW4_WUCBA</name>
<evidence type="ECO:0000313" key="2">
    <source>
        <dbReference type="Proteomes" id="UP000270924"/>
    </source>
</evidence>
<sequence length="128" mass="15010">MVASVGSYMMYRVCARFLGENFVWTILEQARFDLLTRNETYLLKPRMGHLRRTRQLCIGSVKSSRKQSEIISEDWKYSASMASQSSSNAEFTSSEKSASLHLLWDDPQWDETTDFCFYGIHLLHFHWL</sequence>
<proteinExistence type="predicted"/>
<keyword evidence="2" id="KW-1185">Reference proteome</keyword>
<accession>A0A3P7EGW4</accession>
<organism evidence="1 2">
    <name type="scientific">Wuchereria bancrofti</name>
    <dbReference type="NCBI Taxonomy" id="6293"/>
    <lineage>
        <taxon>Eukaryota</taxon>
        <taxon>Metazoa</taxon>
        <taxon>Ecdysozoa</taxon>
        <taxon>Nematoda</taxon>
        <taxon>Chromadorea</taxon>
        <taxon>Rhabditida</taxon>
        <taxon>Spirurina</taxon>
        <taxon>Spiruromorpha</taxon>
        <taxon>Filarioidea</taxon>
        <taxon>Onchocercidae</taxon>
        <taxon>Wuchereria</taxon>
    </lineage>
</organism>
<evidence type="ECO:0000313" key="1">
    <source>
        <dbReference type="EMBL" id="VDM20433.1"/>
    </source>
</evidence>
<dbReference type="Proteomes" id="UP000270924">
    <property type="component" value="Unassembled WGS sequence"/>
</dbReference>
<reference evidence="1 2" key="1">
    <citation type="submission" date="2018-11" db="EMBL/GenBank/DDBJ databases">
        <authorList>
            <consortium name="Pathogen Informatics"/>
        </authorList>
    </citation>
    <scope>NUCLEOTIDE SEQUENCE [LARGE SCALE GENOMIC DNA]</scope>
</reference>
<protein>
    <submittedName>
        <fullName evidence="1">Uncharacterized protein</fullName>
    </submittedName>
</protein>
<dbReference type="InParanoid" id="A0A3P7EGW4"/>
<dbReference type="AlphaFoldDB" id="A0A3P7EGW4"/>
<dbReference type="EMBL" id="UYWW01012306">
    <property type="protein sequence ID" value="VDM20433.1"/>
    <property type="molecule type" value="Genomic_DNA"/>
</dbReference>
<gene>
    <name evidence="1" type="ORF">WBA_LOCUS11267</name>
</gene>